<reference evidence="1 2" key="1">
    <citation type="submission" date="2016-01" db="EMBL/GenBank/DDBJ databases">
        <title>Genome Sequences of Twelve Sporeforming Bacillus Species Isolated from Foods.</title>
        <authorList>
            <person name="Berendsen E.M."/>
            <person name="Wells-Bennik M.H."/>
            <person name="Krawcyk A.O."/>
            <person name="De Jong A."/>
            <person name="Holsappel S."/>
            <person name="Eijlander R.T."/>
            <person name="Kuipers O.P."/>
        </authorList>
    </citation>
    <scope>NUCLEOTIDE SEQUENCE [LARGE SCALE GENOMIC DNA]</scope>
    <source>
        <strain evidence="1 2">B4098</strain>
    </source>
</reference>
<gene>
    <name evidence="1" type="ORF">B4098_3127</name>
</gene>
<dbReference type="AlphaFoldDB" id="A0A150K4F0"/>
<dbReference type="PATRIC" id="fig|1398.26.peg.2073"/>
<proteinExistence type="predicted"/>
<accession>A0A150K4F0</accession>
<dbReference type="EMBL" id="LQYG01000027">
    <property type="protein sequence ID" value="KYC64419.1"/>
    <property type="molecule type" value="Genomic_DNA"/>
</dbReference>
<sequence>MLAKPLVKKGATLSAAEKRQVLGRNAQIFTKVSVYFKLYTMYIFKTGGKIWKNKRGSGFEKV</sequence>
<evidence type="ECO:0000313" key="1">
    <source>
        <dbReference type="EMBL" id="KYC64419.1"/>
    </source>
</evidence>
<name>A0A150K4F0_HEYCO</name>
<organism evidence="1 2">
    <name type="scientific">Heyndrickxia coagulans</name>
    <name type="common">Weizmannia coagulans</name>
    <dbReference type="NCBI Taxonomy" id="1398"/>
    <lineage>
        <taxon>Bacteria</taxon>
        <taxon>Bacillati</taxon>
        <taxon>Bacillota</taxon>
        <taxon>Bacilli</taxon>
        <taxon>Bacillales</taxon>
        <taxon>Bacillaceae</taxon>
        <taxon>Heyndrickxia</taxon>
    </lineage>
</organism>
<comment type="caution">
    <text evidence="1">The sequence shown here is derived from an EMBL/GenBank/DDBJ whole genome shotgun (WGS) entry which is preliminary data.</text>
</comment>
<dbReference type="Proteomes" id="UP000075288">
    <property type="component" value="Unassembled WGS sequence"/>
</dbReference>
<protein>
    <submittedName>
        <fullName evidence="1">Uncharacterized protein</fullName>
    </submittedName>
</protein>
<evidence type="ECO:0000313" key="2">
    <source>
        <dbReference type="Proteomes" id="UP000075288"/>
    </source>
</evidence>